<dbReference type="Proteomes" id="UP001234178">
    <property type="component" value="Unassembled WGS sequence"/>
</dbReference>
<evidence type="ECO:0000313" key="1">
    <source>
        <dbReference type="EMBL" id="KAK4023875.1"/>
    </source>
</evidence>
<proteinExistence type="predicted"/>
<reference evidence="1 2" key="1">
    <citation type="journal article" date="2023" name="Nucleic Acids Res.">
        <title>The hologenome of Daphnia magna reveals possible DNA methylation and microbiome-mediated evolution of the host genome.</title>
        <authorList>
            <person name="Chaturvedi A."/>
            <person name="Li X."/>
            <person name="Dhandapani V."/>
            <person name="Marshall H."/>
            <person name="Kissane S."/>
            <person name="Cuenca-Cambronero M."/>
            <person name="Asole G."/>
            <person name="Calvet F."/>
            <person name="Ruiz-Romero M."/>
            <person name="Marangio P."/>
            <person name="Guigo R."/>
            <person name="Rago D."/>
            <person name="Mirbahai L."/>
            <person name="Eastwood N."/>
            <person name="Colbourne J.K."/>
            <person name="Zhou J."/>
            <person name="Mallon E."/>
            <person name="Orsini L."/>
        </authorList>
    </citation>
    <scope>NUCLEOTIDE SEQUENCE [LARGE SCALE GENOMIC DNA]</scope>
    <source>
        <strain evidence="1">LRV0_1</strain>
    </source>
</reference>
<sequence length="81" mass="9483">MAESNENHENQVKLKMNDFYSESNENHENQNQMKITKINHIPLDPHHFKVHLHSIKVNNISTQSTWGSYPRVNDCTAIAFH</sequence>
<evidence type="ECO:0000313" key="2">
    <source>
        <dbReference type="Proteomes" id="UP001234178"/>
    </source>
</evidence>
<dbReference type="EMBL" id="JAOYFB010000037">
    <property type="protein sequence ID" value="KAK4023875.1"/>
    <property type="molecule type" value="Genomic_DNA"/>
</dbReference>
<name>A0ABR0AFR6_9CRUS</name>
<protein>
    <submittedName>
        <fullName evidence="1">Uncharacterized protein</fullName>
    </submittedName>
</protein>
<keyword evidence="2" id="KW-1185">Reference proteome</keyword>
<organism evidence="1 2">
    <name type="scientific">Daphnia magna</name>
    <dbReference type="NCBI Taxonomy" id="35525"/>
    <lineage>
        <taxon>Eukaryota</taxon>
        <taxon>Metazoa</taxon>
        <taxon>Ecdysozoa</taxon>
        <taxon>Arthropoda</taxon>
        <taxon>Crustacea</taxon>
        <taxon>Branchiopoda</taxon>
        <taxon>Diplostraca</taxon>
        <taxon>Cladocera</taxon>
        <taxon>Anomopoda</taxon>
        <taxon>Daphniidae</taxon>
        <taxon>Daphnia</taxon>
    </lineage>
</organism>
<accession>A0ABR0AFR6</accession>
<comment type="caution">
    <text evidence="1">The sequence shown here is derived from an EMBL/GenBank/DDBJ whole genome shotgun (WGS) entry which is preliminary data.</text>
</comment>
<gene>
    <name evidence="1" type="ORF">OUZ56_009269</name>
</gene>